<dbReference type="AlphaFoldDB" id="A0A1T4V9Z6"/>
<dbReference type="Gene3D" id="3.40.720.10">
    <property type="entry name" value="Alkaline Phosphatase, subunit A"/>
    <property type="match status" value="1"/>
</dbReference>
<evidence type="ECO:0000256" key="7">
    <source>
        <dbReference type="SAM" id="Phobius"/>
    </source>
</evidence>
<organism evidence="9 10">
    <name type="scientific">Eubacterium uniforme</name>
    <dbReference type="NCBI Taxonomy" id="39495"/>
    <lineage>
        <taxon>Bacteria</taxon>
        <taxon>Bacillati</taxon>
        <taxon>Bacillota</taxon>
        <taxon>Clostridia</taxon>
        <taxon>Eubacteriales</taxon>
        <taxon>Eubacteriaceae</taxon>
        <taxon>Eubacterium</taxon>
    </lineage>
</organism>
<evidence type="ECO:0000256" key="2">
    <source>
        <dbReference type="ARBA" id="ARBA00004936"/>
    </source>
</evidence>
<evidence type="ECO:0000256" key="5">
    <source>
        <dbReference type="ARBA" id="ARBA00022989"/>
    </source>
</evidence>
<evidence type="ECO:0000259" key="8">
    <source>
        <dbReference type="Pfam" id="PF00884"/>
    </source>
</evidence>
<feature type="transmembrane region" description="Helical" evidence="7">
    <location>
        <begin position="85"/>
        <end position="106"/>
    </location>
</feature>
<evidence type="ECO:0000256" key="4">
    <source>
        <dbReference type="ARBA" id="ARBA00022692"/>
    </source>
</evidence>
<gene>
    <name evidence="9" type="ORF">SAMN02745111_00548</name>
</gene>
<keyword evidence="4 7" id="KW-0812">Transmembrane</keyword>
<accession>A0A1T4V9Z6</accession>
<dbReference type="Proteomes" id="UP000190814">
    <property type="component" value="Unassembled WGS sequence"/>
</dbReference>
<feature type="transmembrane region" description="Helical" evidence="7">
    <location>
        <begin position="136"/>
        <end position="153"/>
    </location>
</feature>
<dbReference type="RefSeq" id="WP_078765436.1">
    <property type="nucleotide sequence ID" value="NZ_FUXZ01000003.1"/>
</dbReference>
<evidence type="ECO:0000313" key="10">
    <source>
        <dbReference type="Proteomes" id="UP000190814"/>
    </source>
</evidence>
<reference evidence="9 10" key="1">
    <citation type="submission" date="2017-02" db="EMBL/GenBank/DDBJ databases">
        <authorList>
            <person name="Peterson S.W."/>
        </authorList>
    </citation>
    <scope>NUCLEOTIDE SEQUENCE [LARGE SCALE GENOMIC DNA]</scope>
    <source>
        <strain evidence="9 10">ATCC 35992</strain>
    </source>
</reference>
<keyword evidence="10" id="KW-1185">Reference proteome</keyword>
<dbReference type="InterPro" id="IPR050448">
    <property type="entry name" value="OpgB/LTA_synthase_biosynth"/>
</dbReference>
<feature type="transmembrane region" description="Helical" evidence="7">
    <location>
        <begin position="55"/>
        <end position="73"/>
    </location>
</feature>
<dbReference type="GO" id="GO:0005886">
    <property type="term" value="C:plasma membrane"/>
    <property type="evidence" value="ECO:0007669"/>
    <property type="project" value="UniProtKB-SubCell"/>
</dbReference>
<protein>
    <submittedName>
        <fullName evidence="9">Phosphoglycerol transferase MdoB</fullName>
    </submittedName>
</protein>
<sequence length="663" mass="77277">MKKFKDKLIDFLKNRAFVFVKENIIEYFLLILPFFLMDVFIRIKALKIDYDRKGVLQASILFSVVFVTFMVCISKYLKGWIGKAVYILFYGISLFMFLTNMIYYTLTGYFFKFSLMFMASEGSAYIGDTIKSTDKSIWIMAVLIIVTGVIAIAKFKRSEKYNVKGIILVAIVFAVGQIFIPNVLGKGNANLKWDSFRKPANVYKEFNDANKNIKICGFFKYTERDFVKTFFKGKTKKDPDEINFLKDCYKDEKIHQNNPYTGMFKNKNIIFLQLEGIDTWLLTKEDMPNLYGLMENSLTFNEHYSYYNGGGSTFNSEFAINTGLITPISYNQNAYTFSSNTFKDTLPMLFKDEGYEVYAYHMNSKEYYNRGLNYKAWGYDDYFGLKDEVEYDEDDYVYEMDTELFDNETFRELFFNPPKPERKDGIKLNGRFVKYLISYTPHTPFVTNKGVGEYLAKKVYGDNIPDMDEEEVARMMATETDRMVGQLIDGLKEHNLYEDTVIVAYADHYLYTINDKSVLDKYKTTSDNRINNTPFFIWSNDIRDCLLRTGVDNEKLMTVSQKVNSQLDIMPTILNMFGIKYDENKYIGNDIMDDNYSGYVFFDDYSWYDGSVYFDGSAGEKVGDNPNSNGNSIENTNGSITKSIKKNDLTLKYNWYKMEMSKE</sequence>
<dbReference type="EMBL" id="FUXZ01000003">
    <property type="protein sequence ID" value="SKA61749.1"/>
    <property type="molecule type" value="Genomic_DNA"/>
</dbReference>
<keyword evidence="6 7" id="KW-0472">Membrane</keyword>
<proteinExistence type="predicted"/>
<comment type="subcellular location">
    <subcellularLocation>
        <location evidence="1">Cell membrane</location>
        <topology evidence="1">Multi-pass membrane protein</topology>
    </subcellularLocation>
</comment>
<feature type="transmembrane region" description="Helical" evidence="7">
    <location>
        <begin position="165"/>
        <end position="184"/>
    </location>
</feature>
<feature type="transmembrane region" description="Helical" evidence="7">
    <location>
        <begin position="24"/>
        <end position="43"/>
    </location>
</feature>
<evidence type="ECO:0000313" key="9">
    <source>
        <dbReference type="EMBL" id="SKA61749.1"/>
    </source>
</evidence>
<dbReference type="OrthoDB" id="5901192at2"/>
<evidence type="ECO:0000256" key="1">
    <source>
        <dbReference type="ARBA" id="ARBA00004651"/>
    </source>
</evidence>
<dbReference type="InterPro" id="IPR017850">
    <property type="entry name" value="Alkaline_phosphatase_core_sf"/>
</dbReference>
<dbReference type="PANTHER" id="PTHR47371:SF3">
    <property type="entry name" value="PHOSPHOGLYCEROL TRANSFERASE I"/>
    <property type="match status" value="1"/>
</dbReference>
<comment type="pathway">
    <text evidence="2">Cell wall biogenesis; lipoteichoic acid biosynthesis.</text>
</comment>
<evidence type="ECO:0000256" key="3">
    <source>
        <dbReference type="ARBA" id="ARBA00022475"/>
    </source>
</evidence>
<dbReference type="STRING" id="39495.SAMN02745111_00548"/>
<keyword evidence="3" id="KW-1003">Cell membrane</keyword>
<dbReference type="Pfam" id="PF00884">
    <property type="entry name" value="Sulfatase"/>
    <property type="match status" value="1"/>
</dbReference>
<dbReference type="InterPro" id="IPR000917">
    <property type="entry name" value="Sulfatase_N"/>
</dbReference>
<dbReference type="CDD" id="cd16015">
    <property type="entry name" value="LTA_synthase"/>
    <property type="match status" value="1"/>
</dbReference>
<dbReference type="SUPFAM" id="SSF53649">
    <property type="entry name" value="Alkaline phosphatase-like"/>
    <property type="match status" value="1"/>
</dbReference>
<keyword evidence="9" id="KW-0808">Transferase</keyword>
<evidence type="ECO:0000256" key="6">
    <source>
        <dbReference type="ARBA" id="ARBA00023136"/>
    </source>
</evidence>
<dbReference type="Gene3D" id="3.30.1120.170">
    <property type="match status" value="1"/>
</dbReference>
<dbReference type="PANTHER" id="PTHR47371">
    <property type="entry name" value="LIPOTEICHOIC ACID SYNTHASE"/>
    <property type="match status" value="1"/>
</dbReference>
<name>A0A1T4V9Z6_9FIRM</name>
<feature type="domain" description="Sulfatase N-terminal" evidence="8">
    <location>
        <begin position="285"/>
        <end position="579"/>
    </location>
</feature>
<dbReference type="GO" id="GO:0016740">
    <property type="term" value="F:transferase activity"/>
    <property type="evidence" value="ECO:0007669"/>
    <property type="project" value="UniProtKB-KW"/>
</dbReference>
<keyword evidence="5 7" id="KW-1133">Transmembrane helix</keyword>